<evidence type="ECO:0000256" key="5">
    <source>
        <dbReference type="ARBA" id="ARBA00023128"/>
    </source>
</evidence>
<dbReference type="Pfam" id="PF10236">
    <property type="entry name" value="DAP3"/>
    <property type="match status" value="1"/>
</dbReference>
<sequence length="465" mass="50955">MPGAMCLRCLTRSISSLERPITQLQPLAKAAFSTTANFQKGVKKSASLVKNGSQTGGGTRLRLKKTKRVVTGRPPQPGERKAIRKRIVLSNTNALEIRGLHRFQKDNISASSLEKMRGSFLAFDEATIDALRALQAFKTSQSWSMFRTAATLVRHDTITLARVIEQQTTDSAGDNPSAASLVLFGERGSGKSVLQLQAMSQELTIGTTSYQPTVDSVGKTVYAQPHLTAKLLENILTANESILSGMRLSKKHQLPISIPDNISIARLLQLASRDPSIAWPVWQVLMQELSSTPQKGEGLHRPPVLLTLDSMAHFMKSSEYLNEDVNSIHAQELALVASFTSFLNGQQPMRNGGLVLAATSGSNRPATPTLDFILAERHAAMKKQAKPTWDPYMERDALVDRALQGVQAHKIEGLTKDEAKGAMEYYALSGILRDRITDSFVAEKWTISGGGVMGELERSCIRQKF</sequence>
<gene>
    <name evidence="8" type="ORF">AMS68_002300</name>
</gene>
<comment type="subcellular location">
    <subcellularLocation>
        <location evidence="1">Mitochondrion</location>
    </subcellularLocation>
</comment>
<evidence type="ECO:0000256" key="4">
    <source>
        <dbReference type="ARBA" id="ARBA00022980"/>
    </source>
</evidence>
<accession>A0A6H0XPZ8</accession>
<dbReference type="AlphaFoldDB" id="A0A6H0XPZ8"/>
<protein>
    <recommendedName>
        <fullName evidence="7">Small ribosomal subunit protein mS29</fullName>
    </recommendedName>
</protein>
<comment type="similarity">
    <text evidence="2">Belongs to the mitochondrion-specific ribosomal protein mS29 family.</text>
</comment>
<keyword evidence="4" id="KW-0689">Ribosomal protein</keyword>
<evidence type="ECO:0000313" key="8">
    <source>
        <dbReference type="EMBL" id="QIW96782.1"/>
    </source>
</evidence>
<dbReference type="Proteomes" id="UP000503462">
    <property type="component" value="Chromosome 2"/>
</dbReference>
<proteinExistence type="inferred from homology"/>
<dbReference type="OrthoDB" id="274828at2759"/>
<keyword evidence="6" id="KW-0687">Ribonucleoprotein</keyword>
<dbReference type="PANTHER" id="PTHR12810">
    <property type="entry name" value="MITOCHONDRIAL 28S RIBOSOMAL PROTEIN S29"/>
    <property type="match status" value="1"/>
</dbReference>
<name>A0A6H0XPZ8_9PEZI</name>
<evidence type="ECO:0000256" key="7">
    <source>
        <dbReference type="ARBA" id="ARBA00035140"/>
    </source>
</evidence>
<keyword evidence="5" id="KW-0496">Mitochondrion</keyword>
<reference evidence="8 9" key="1">
    <citation type="journal article" date="2016" name="Sci. Rep.">
        <title>Peltaster fructicola genome reveals evolution from an invasive phytopathogen to an ectophytic parasite.</title>
        <authorList>
            <person name="Xu C."/>
            <person name="Chen H."/>
            <person name="Gleason M.L."/>
            <person name="Xu J.R."/>
            <person name="Liu H."/>
            <person name="Zhang R."/>
            <person name="Sun G."/>
        </authorList>
    </citation>
    <scope>NUCLEOTIDE SEQUENCE [LARGE SCALE GENOMIC DNA]</scope>
    <source>
        <strain evidence="8 9">LNHT1506</strain>
    </source>
</reference>
<evidence type="ECO:0000256" key="3">
    <source>
        <dbReference type="ARBA" id="ARBA00022946"/>
    </source>
</evidence>
<keyword evidence="3" id="KW-0809">Transit peptide</keyword>
<dbReference type="GO" id="GO:0005763">
    <property type="term" value="C:mitochondrial small ribosomal subunit"/>
    <property type="evidence" value="ECO:0007669"/>
    <property type="project" value="TreeGrafter"/>
</dbReference>
<evidence type="ECO:0000256" key="2">
    <source>
        <dbReference type="ARBA" id="ARBA00009863"/>
    </source>
</evidence>
<dbReference type="EMBL" id="CP051140">
    <property type="protein sequence ID" value="QIW96782.1"/>
    <property type="molecule type" value="Genomic_DNA"/>
</dbReference>
<keyword evidence="9" id="KW-1185">Reference proteome</keyword>
<dbReference type="InterPro" id="IPR019368">
    <property type="entry name" value="Ribosomal_mS29"/>
</dbReference>
<dbReference type="PANTHER" id="PTHR12810:SF0">
    <property type="entry name" value="SMALL RIBOSOMAL SUBUNIT PROTEIN MS29"/>
    <property type="match status" value="1"/>
</dbReference>
<evidence type="ECO:0000313" key="9">
    <source>
        <dbReference type="Proteomes" id="UP000503462"/>
    </source>
</evidence>
<organism evidence="8 9">
    <name type="scientific">Peltaster fructicola</name>
    <dbReference type="NCBI Taxonomy" id="286661"/>
    <lineage>
        <taxon>Eukaryota</taxon>
        <taxon>Fungi</taxon>
        <taxon>Dikarya</taxon>
        <taxon>Ascomycota</taxon>
        <taxon>Pezizomycotina</taxon>
        <taxon>Dothideomycetes</taxon>
        <taxon>Dothideomycetes incertae sedis</taxon>
        <taxon>Peltaster</taxon>
    </lineage>
</organism>
<evidence type="ECO:0000256" key="1">
    <source>
        <dbReference type="ARBA" id="ARBA00004173"/>
    </source>
</evidence>
<evidence type="ECO:0000256" key="6">
    <source>
        <dbReference type="ARBA" id="ARBA00023274"/>
    </source>
</evidence>
<dbReference type="GO" id="GO:0003735">
    <property type="term" value="F:structural constituent of ribosome"/>
    <property type="evidence" value="ECO:0007669"/>
    <property type="project" value="TreeGrafter"/>
</dbReference>